<dbReference type="SMART" id="SM00065">
    <property type="entry name" value="GAF"/>
    <property type="match status" value="1"/>
</dbReference>
<gene>
    <name evidence="7" type="ORF">DET57_105239</name>
</gene>
<dbReference type="SMART" id="SM00267">
    <property type="entry name" value="GGDEF"/>
    <property type="match status" value="1"/>
</dbReference>
<dbReference type="GO" id="GO:0005525">
    <property type="term" value="F:GTP binding"/>
    <property type="evidence" value="ECO:0007669"/>
    <property type="project" value="UniProtKB-KW"/>
</dbReference>
<dbReference type="GO" id="GO:0043709">
    <property type="term" value="P:cell adhesion involved in single-species biofilm formation"/>
    <property type="evidence" value="ECO:0007669"/>
    <property type="project" value="TreeGrafter"/>
</dbReference>
<reference evidence="7 8" key="1">
    <citation type="submission" date="2018-05" db="EMBL/GenBank/DDBJ databases">
        <title>Freshwater and sediment microbial communities from various areas in North America, analyzing microbe dynamics in response to fracking.</title>
        <authorList>
            <person name="Lamendella R."/>
        </authorList>
    </citation>
    <scope>NUCLEOTIDE SEQUENCE [LARGE SCALE GENOMIC DNA]</scope>
    <source>
        <strain evidence="7 8">67</strain>
    </source>
</reference>
<evidence type="ECO:0000313" key="7">
    <source>
        <dbReference type="EMBL" id="PXW46562.1"/>
    </source>
</evidence>
<evidence type="ECO:0000259" key="6">
    <source>
        <dbReference type="PROSITE" id="PS50887"/>
    </source>
</evidence>
<dbReference type="PROSITE" id="PS50887">
    <property type="entry name" value="GGDEF"/>
    <property type="match status" value="1"/>
</dbReference>
<dbReference type="EMBL" id="QJJG01000005">
    <property type="protein sequence ID" value="PXW46562.1"/>
    <property type="molecule type" value="Genomic_DNA"/>
</dbReference>
<dbReference type="InterPro" id="IPR000160">
    <property type="entry name" value="GGDEF_dom"/>
</dbReference>
<dbReference type="CDD" id="cd01949">
    <property type="entry name" value="GGDEF"/>
    <property type="match status" value="1"/>
</dbReference>
<comment type="cofactor">
    <cofactor evidence="1">
        <name>Mg(2+)</name>
        <dbReference type="ChEBI" id="CHEBI:18420"/>
    </cofactor>
</comment>
<dbReference type="InterPro" id="IPR029787">
    <property type="entry name" value="Nucleotide_cyclase"/>
</dbReference>
<dbReference type="GO" id="GO:1902201">
    <property type="term" value="P:negative regulation of bacterial-type flagellum-dependent cell motility"/>
    <property type="evidence" value="ECO:0007669"/>
    <property type="project" value="TreeGrafter"/>
</dbReference>
<dbReference type="GO" id="GO:0005886">
    <property type="term" value="C:plasma membrane"/>
    <property type="evidence" value="ECO:0007669"/>
    <property type="project" value="TreeGrafter"/>
</dbReference>
<dbReference type="Pfam" id="PF00990">
    <property type="entry name" value="GGDEF"/>
    <property type="match status" value="1"/>
</dbReference>
<evidence type="ECO:0000256" key="3">
    <source>
        <dbReference type="ARBA" id="ARBA00012528"/>
    </source>
</evidence>
<comment type="caution">
    <text evidence="7">The sequence shown here is derived from an EMBL/GenBank/DDBJ whole genome shotgun (WGS) entry which is preliminary data.</text>
</comment>
<evidence type="ECO:0000256" key="4">
    <source>
        <dbReference type="ARBA" id="ARBA00023134"/>
    </source>
</evidence>
<proteinExistence type="predicted"/>
<dbReference type="InterPro" id="IPR003018">
    <property type="entry name" value="GAF"/>
</dbReference>
<evidence type="ECO:0000256" key="1">
    <source>
        <dbReference type="ARBA" id="ARBA00001946"/>
    </source>
</evidence>
<evidence type="ECO:0000256" key="2">
    <source>
        <dbReference type="ARBA" id="ARBA00004665"/>
    </source>
</evidence>
<dbReference type="InterPro" id="IPR050469">
    <property type="entry name" value="Diguanylate_Cyclase"/>
</dbReference>
<dbReference type="PANTHER" id="PTHR45138:SF9">
    <property type="entry name" value="DIGUANYLATE CYCLASE DGCM-RELATED"/>
    <property type="match status" value="1"/>
</dbReference>
<keyword evidence="4" id="KW-0342">GTP-binding</keyword>
<comment type="pathway">
    <text evidence="2">Purine metabolism; 3',5'-cyclic di-GMP biosynthesis.</text>
</comment>
<evidence type="ECO:0000256" key="5">
    <source>
        <dbReference type="ARBA" id="ARBA00034247"/>
    </source>
</evidence>
<dbReference type="Pfam" id="PF13185">
    <property type="entry name" value="GAF_2"/>
    <property type="match status" value="1"/>
</dbReference>
<dbReference type="Gene3D" id="3.30.70.270">
    <property type="match status" value="1"/>
</dbReference>
<keyword evidence="4" id="KW-0547">Nucleotide-binding</keyword>
<sequence length="337" mass="38323">MSDFILARVSQTLANEHSLEALVRQLLEMLELVTRMESTYLTRIDFEAQRQLIMYAHNSSEMQIPEGFSVPWNDSLCKRALDDRCLFSNDVAERWRSCIAAQDLGIATFFSIPVRLTDGSLFGTLCATSRERQPYNLEGEQVMNLFAKLISHYVEKETLVQQLRTANVALEMHSYTDELTGLPNRRSLFKHLSAQFPRACEQQRNVLMIFIDLDDFKAINDRFGHPCGDSFLIQIGERLNARVRSGDIVGRLGGDEFLIVGPGLELAEQLEYIAALRHELTGTYFLAGNRIHYPGASFGVIDVNPQTMDVEQALRAADDAMYQDKKSRRQGTFFHID</sequence>
<organism evidence="7 8">
    <name type="scientific">Klebsiella oxytoca</name>
    <dbReference type="NCBI Taxonomy" id="571"/>
    <lineage>
        <taxon>Bacteria</taxon>
        <taxon>Pseudomonadati</taxon>
        <taxon>Pseudomonadota</taxon>
        <taxon>Gammaproteobacteria</taxon>
        <taxon>Enterobacterales</taxon>
        <taxon>Enterobacteriaceae</taxon>
        <taxon>Klebsiella/Raoultella group</taxon>
        <taxon>Klebsiella</taxon>
    </lineage>
</organism>
<dbReference type="SUPFAM" id="SSF55073">
    <property type="entry name" value="Nucleotide cyclase"/>
    <property type="match status" value="1"/>
</dbReference>
<dbReference type="GO" id="GO:0052621">
    <property type="term" value="F:diguanylate cyclase activity"/>
    <property type="evidence" value="ECO:0007669"/>
    <property type="project" value="UniProtKB-EC"/>
</dbReference>
<dbReference type="Gene3D" id="3.30.450.40">
    <property type="match status" value="1"/>
</dbReference>
<name>A0A318FWY9_KLEOX</name>
<dbReference type="EC" id="2.7.7.65" evidence="3"/>
<protein>
    <recommendedName>
        <fullName evidence="3">diguanylate cyclase</fullName>
        <ecNumber evidence="3">2.7.7.65</ecNumber>
    </recommendedName>
</protein>
<dbReference type="PANTHER" id="PTHR45138">
    <property type="entry name" value="REGULATORY COMPONENTS OF SENSORY TRANSDUCTION SYSTEM"/>
    <property type="match status" value="1"/>
</dbReference>
<dbReference type="Proteomes" id="UP000247485">
    <property type="component" value="Unassembled WGS sequence"/>
</dbReference>
<comment type="catalytic activity">
    <reaction evidence="5">
        <text>2 GTP = 3',3'-c-di-GMP + 2 diphosphate</text>
        <dbReference type="Rhea" id="RHEA:24898"/>
        <dbReference type="ChEBI" id="CHEBI:33019"/>
        <dbReference type="ChEBI" id="CHEBI:37565"/>
        <dbReference type="ChEBI" id="CHEBI:58805"/>
        <dbReference type="EC" id="2.7.7.65"/>
    </reaction>
</comment>
<dbReference type="InterPro" id="IPR043128">
    <property type="entry name" value="Rev_trsase/Diguanyl_cyclase"/>
</dbReference>
<accession>A0A318FWY9</accession>
<evidence type="ECO:0000313" key="8">
    <source>
        <dbReference type="Proteomes" id="UP000247485"/>
    </source>
</evidence>
<feature type="domain" description="GGDEF" evidence="6">
    <location>
        <begin position="204"/>
        <end position="336"/>
    </location>
</feature>
<dbReference type="SUPFAM" id="SSF55781">
    <property type="entry name" value="GAF domain-like"/>
    <property type="match status" value="1"/>
</dbReference>
<dbReference type="NCBIfam" id="TIGR00254">
    <property type="entry name" value="GGDEF"/>
    <property type="match status" value="1"/>
</dbReference>
<dbReference type="RefSeq" id="WP_110273601.1">
    <property type="nucleotide sequence ID" value="NZ_QJJG01000005.1"/>
</dbReference>
<dbReference type="AlphaFoldDB" id="A0A318FWY9"/>
<dbReference type="InterPro" id="IPR029016">
    <property type="entry name" value="GAF-like_dom_sf"/>
</dbReference>